<evidence type="ECO:0000313" key="2">
    <source>
        <dbReference type="Proteomes" id="UP001396334"/>
    </source>
</evidence>
<reference evidence="1 2" key="1">
    <citation type="journal article" date="2024" name="G3 (Bethesda)">
        <title>Genome assembly of Hibiscus sabdariffa L. provides insights into metabolisms of medicinal natural products.</title>
        <authorList>
            <person name="Kim T."/>
        </authorList>
    </citation>
    <scope>NUCLEOTIDE SEQUENCE [LARGE SCALE GENOMIC DNA]</scope>
    <source>
        <strain evidence="1">TK-2024</strain>
        <tissue evidence="1">Old leaves</tissue>
    </source>
</reference>
<dbReference type="EMBL" id="JBBPBN010000262">
    <property type="protein sequence ID" value="KAK8491289.1"/>
    <property type="molecule type" value="Genomic_DNA"/>
</dbReference>
<organism evidence="1 2">
    <name type="scientific">Hibiscus sabdariffa</name>
    <name type="common">roselle</name>
    <dbReference type="NCBI Taxonomy" id="183260"/>
    <lineage>
        <taxon>Eukaryota</taxon>
        <taxon>Viridiplantae</taxon>
        <taxon>Streptophyta</taxon>
        <taxon>Embryophyta</taxon>
        <taxon>Tracheophyta</taxon>
        <taxon>Spermatophyta</taxon>
        <taxon>Magnoliopsida</taxon>
        <taxon>eudicotyledons</taxon>
        <taxon>Gunneridae</taxon>
        <taxon>Pentapetalae</taxon>
        <taxon>rosids</taxon>
        <taxon>malvids</taxon>
        <taxon>Malvales</taxon>
        <taxon>Malvaceae</taxon>
        <taxon>Malvoideae</taxon>
        <taxon>Hibiscus</taxon>
    </lineage>
</organism>
<evidence type="ECO:0000313" key="1">
    <source>
        <dbReference type="EMBL" id="KAK8491289.1"/>
    </source>
</evidence>
<keyword evidence="2" id="KW-1185">Reference proteome</keyword>
<accession>A0ABR2ADU3</accession>
<comment type="caution">
    <text evidence="1">The sequence shown here is derived from an EMBL/GenBank/DDBJ whole genome shotgun (WGS) entry which is preliminary data.</text>
</comment>
<name>A0ABR2ADU3_9ROSI</name>
<gene>
    <name evidence="1" type="ORF">V6N11_051301</name>
</gene>
<proteinExistence type="predicted"/>
<protein>
    <submittedName>
        <fullName evidence="1">Uncharacterized protein</fullName>
    </submittedName>
</protein>
<sequence>MGWKRRRVPLLDSYNLSEIPSLTNLLLKYLEGDDDKVFDELPEQVFCWYLRLPKDFEGVDPLLRVSSRPSCLRCCDQNFIMDNVPVGEDISK</sequence>
<dbReference type="Proteomes" id="UP001396334">
    <property type="component" value="Unassembled WGS sequence"/>
</dbReference>